<dbReference type="PANTHER" id="PTHR30032:SF1">
    <property type="entry name" value="N-ACETYLMURAMOYL-L-ALANINE AMIDASE LYTC"/>
    <property type="match status" value="1"/>
</dbReference>
<dbReference type="Proteomes" id="UP001238088">
    <property type="component" value="Unassembled WGS sequence"/>
</dbReference>
<organism evidence="1 2">
    <name type="scientific">Cytobacillus purgationiresistens</name>
    <dbReference type="NCBI Taxonomy" id="863449"/>
    <lineage>
        <taxon>Bacteria</taxon>
        <taxon>Bacillati</taxon>
        <taxon>Bacillota</taxon>
        <taxon>Bacilli</taxon>
        <taxon>Bacillales</taxon>
        <taxon>Bacillaceae</taxon>
        <taxon>Cytobacillus</taxon>
    </lineage>
</organism>
<accession>A0ABU0AC80</accession>
<reference evidence="1 2" key="1">
    <citation type="submission" date="2023-07" db="EMBL/GenBank/DDBJ databases">
        <title>Genomic Encyclopedia of Type Strains, Phase IV (KMG-IV): sequencing the most valuable type-strain genomes for metagenomic binning, comparative biology and taxonomic classification.</title>
        <authorList>
            <person name="Goeker M."/>
        </authorList>
    </citation>
    <scope>NUCLEOTIDE SEQUENCE [LARGE SCALE GENOMIC DNA]</scope>
    <source>
        <strain evidence="1 2">DSM 23494</strain>
    </source>
</reference>
<dbReference type="RefSeq" id="WP_307471960.1">
    <property type="nucleotide sequence ID" value="NZ_JAUSUB010000002.1"/>
</dbReference>
<dbReference type="PANTHER" id="PTHR30032">
    <property type="entry name" value="N-ACETYLMURAMOYL-L-ALANINE AMIDASE-RELATED"/>
    <property type="match status" value="1"/>
</dbReference>
<gene>
    <name evidence="1" type="ORF">J2S17_000730</name>
</gene>
<sequence length="508" mass="55002">MRFFNKIILITFITFISSIFLLDESFTKAATSLTYKGKVNYQVSNTYTFSTTAKGTLTVKDQTENNPIEYYITSPDNVIYVSGDVIPPGTYTISFHSGEEAFINYNITLSGLSFSDSSSTVLPTMNISKPDYYLRLTKGALDTTVTGSTNATIASVTQFNGNPIVIENNFSKKVNVGFGHNFVDFYAELNQNSILDSRQVVSPGIKRLGGNSRYEVSANVSKELSSWGFNSSTVIIANGEAYGDIIPAVNLAVKEQAPILVTPSDALPNAVKSEIQRLKPSNAIILGGVLSVTNEVENELKQLGIKSIERIAGDSRYTNAVDTAKRIVDESTDTAIVVNGNAIGDMLSVASVAGQRKIPILLTGNADKLHSSVDNYLSQNPQIKNIVIVGGPLSVSENAEAKLATYANVDRINGNSRFEISVNVANYFMVTTNKFVITNGMNYPDGMIGAPLAAMRGYHILLTQPESLPNVVDSYLVANKSNLDNVYILGGPLSVSNEIEQRINSLIK</sequence>
<comment type="caution">
    <text evidence="1">The sequence shown here is derived from an EMBL/GenBank/DDBJ whole genome shotgun (WGS) entry which is preliminary data.</text>
</comment>
<dbReference type="Pfam" id="PF04122">
    <property type="entry name" value="CW_binding_2"/>
    <property type="match status" value="3"/>
</dbReference>
<proteinExistence type="predicted"/>
<keyword evidence="2" id="KW-1185">Reference proteome</keyword>
<dbReference type="EMBL" id="JAUSUB010000002">
    <property type="protein sequence ID" value="MDQ0268861.1"/>
    <property type="molecule type" value="Genomic_DNA"/>
</dbReference>
<dbReference type="Gene3D" id="3.40.50.12090">
    <property type="match status" value="1"/>
</dbReference>
<dbReference type="InterPro" id="IPR007253">
    <property type="entry name" value="Cell_wall-bd_2"/>
</dbReference>
<evidence type="ECO:0000313" key="1">
    <source>
        <dbReference type="EMBL" id="MDQ0268861.1"/>
    </source>
</evidence>
<evidence type="ECO:0000313" key="2">
    <source>
        <dbReference type="Proteomes" id="UP001238088"/>
    </source>
</evidence>
<dbReference type="InterPro" id="IPR051922">
    <property type="entry name" value="Bact_Sporulation_Assoc"/>
</dbReference>
<name>A0ABU0AC80_9BACI</name>
<protein>
    <submittedName>
        <fullName evidence="1">Cell wall-binding protein</fullName>
    </submittedName>
</protein>